<keyword evidence="8" id="KW-0624">Polysaccharide degradation</keyword>
<evidence type="ECO:0000256" key="4">
    <source>
        <dbReference type="ARBA" id="ARBA00022801"/>
    </source>
</evidence>
<dbReference type="InterPro" id="IPR012341">
    <property type="entry name" value="6hp_glycosidase-like_sf"/>
</dbReference>
<evidence type="ECO:0000256" key="9">
    <source>
        <dbReference type="SAM" id="SignalP"/>
    </source>
</evidence>
<comment type="catalytic activity">
    <reaction evidence="1">
        <text>Endohydrolysis of (1-&gt;4)-beta-D-glucosidic linkages in cellulose, lichenin and cereal beta-D-glucans.</text>
        <dbReference type="EC" id="3.2.1.4"/>
    </reaction>
</comment>
<evidence type="ECO:0000256" key="2">
    <source>
        <dbReference type="ARBA" id="ARBA00007072"/>
    </source>
</evidence>
<dbReference type="Proteomes" id="UP000447434">
    <property type="component" value="Chromosome 24"/>
</dbReference>
<evidence type="ECO:0000256" key="3">
    <source>
        <dbReference type="ARBA" id="ARBA00012601"/>
    </source>
</evidence>
<keyword evidence="12" id="KW-1185">Reference proteome</keyword>
<accession>A0A6A4NCU7</accession>
<dbReference type="SUPFAM" id="SSF48208">
    <property type="entry name" value="Six-hairpin glycosidases"/>
    <property type="match status" value="1"/>
</dbReference>
<dbReference type="PANTHER" id="PTHR22298">
    <property type="entry name" value="ENDO-1,4-BETA-GLUCANASE"/>
    <property type="match status" value="1"/>
</dbReference>
<dbReference type="Pfam" id="PF00759">
    <property type="entry name" value="Glyco_hydro_9"/>
    <property type="match status" value="1"/>
</dbReference>
<dbReference type="EMBL" id="WOCE01000024">
    <property type="protein sequence ID" value="KAE9586511.1"/>
    <property type="molecule type" value="Genomic_DNA"/>
</dbReference>
<dbReference type="GO" id="GO:0030245">
    <property type="term" value="P:cellulose catabolic process"/>
    <property type="evidence" value="ECO:0007669"/>
    <property type="project" value="UniProtKB-KW"/>
</dbReference>
<keyword evidence="9" id="KW-0732">Signal</keyword>
<sequence length="143" mass="16494">MSSLITFSLILQLLLLNLCLLNQPIFAFTSQDYYEALEKSILFFEGQRSGRLPSNQRVTWRGDSYDVDLVGGYYDAGDNVKFGFPMAFTRTLLAWSMIEFGSSMQKEVENVRNAIRWSIDYLLKAHTITPHTLYVQVSCWLVF</sequence>
<feature type="signal peptide" evidence="9">
    <location>
        <begin position="1"/>
        <end position="27"/>
    </location>
</feature>
<gene>
    <name evidence="11" type="ORF">Lalb_Chr24g0402761</name>
</gene>
<organism evidence="11 12">
    <name type="scientific">Lupinus albus</name>
    <name type="common">White lupine</name>
    <name type="synonym">Lupinus termis</name>
    <dbReference type="NCBI Taxonomy" id="3870"/>
    <lineage>
        <taxon>Eukaryota</taxon>
        <taxon>Viridiplantae</taxon>
        <taxon>Streptophyta</taxon>
        <taxon>Embryophyta</taxon>
        <taxon>Tracheophyta</taxon>
        <taxon>Spermatophyta</taxon>
        <taxon>Magnoliopsida</taxon>
        <taxon>eudicotyledons</taxon>
        <taxon>Gunneridae</taxon>
        <taxon>Pentapetalae</taxon>
        <taxon>rosids</taxon>
        <taxon>fabids</taxon>
        <taxon>Fabales</taxon>
        <taxon>Fabaceae</taxon>
        <taxon>Papilionoideae</taxon>
        <taxon>50 kb inversion clade</taxon>
        <taxon>genistoids sensu lato</taxon>
        <taxon>core genistoids</taxon>
        <taxon>Genisteae</taxon>
        <taxon>Lupinus</taxon>
    </lineage>
</organism>
<evidence type="ECO:0000256" key="5">
    <source>
        <dbReference type="ARBA" id="ARBA00023001"/>
    </source>
</evidence>
<feature type="chain" id="PRO_5025329930" description="cellulase" evidence="9">
    <location>
        <begin position="28"/>
        <end position="143"/>
    </location>
</feature>
<evidence type="ECO:0000259" key="10">
    <source>
        <dbReference type="Pfam" id="PF00759"/>
    </source>
</evidence>
<dbReference type="EC" id="3.2.1.4" evidence="3"/>
<feature type="domain" description="Glycoside hydrolase family 9" evidence="10">
    <location>
        <begin position="33"/>
        <end position="138"/>
    </location>
</feature>
<dbReference type="GO" id="GO:0008810">
    <property type="term" value="F:cellulase activity"/>
    <property type="evidence" value="ECO:0007669"/>
    <property type="project" value="UniProtKB-EC"/>
</dbReference>
<dbReference type="InterPro" id="IPR008928">
    <property type="entry name" value="6-hairpin_glycosidase_sf"/>
</dbReference>
<evidence type="ECO:0000256" key="7">
    <source>
        <dbReference type="ARBA" id="ARBA00023295"/>
    </source>
</evidence>
<dbReference type="InterPro" id="IPR001701">
    <property type="entry name" value="Glyco_hydro_9"/>
</dbReference>
<evidence type="ECO:0000256" key="8">
    <source>
        <dbReference type="ARBA" id="ARBA00023326"/>
    </source>
</evidence>
<comment type="caution">
    <text evidence="11">The sequence shown here is derived from an EMBL/GenBank/DDBJ whole genome shotgun (WGS) entry which is preliminary data.</text>
</comment>
<evidence type="ECO:0000256" key="6">
    <source>
        <dbReference type="ARBA" id="ARBA00023277"/>
    </source>
</evidence>
<reference evidence="12" key="1">
    <citation type="journal article" date="2020" name="Nat. Commun.">
        <title>Genome sequence of the cluster root forming white lupin.</title>
        <authorList>
            <person name="Hufnagel B."/>
            <person name="Marques A."/>
            <person name="Soriano A."/>
            <person name="Marques L."/>
            <person name="Divol F."/>
            <person name="Doumas P."/>
            <person name="Sallet E."/>
            <person name="Mancinotti D."/>
            <person name="Carrere S."/>
            <person name="Marande W."/>
            <person name="Arribat S."/>
            <person name="Keller J."/>
            <person name="Huneau C."/>
            <person name="Blein T."/>
            <person name="Aime D."/>
            <person name="Laguerre M."/>
            <person name="Taylor J."/>
            <person name="Schubert V."/>
            <person name="Nelson M."/>
            <person name="Geu-Flores F."/>
            <person name="Crespi M."/>
            <person name="Gallardo-Guerrero K."/>
            <person name="Delaux P.-M."/>
            <person name="Salse J."/>
            <person name="Berges H."/>
            <person name="Guyot R."/>
            <person name="Gouzy J."/>
            <person name="Peret B."/>
        </authorList>
    </citation>
    <scope>NUCLEOTIDE SEQUENCE [LARGE SCALE GENOMIC DNA]</scope>
    <source>
        <strain evidence="12">cv. Amiga</strain>
    </source>
</reference>
<keyword evidence="5" id="KW-0136">Cellulose degradation</keyword>
<protein>
    <recommendedName>
        <fullName evidence="3">cellulase</fullName>
        <ecNumber evidence="3">3.2.1.4</ecNumber>
    </recommendedName>
</protein>
<comment type="similarity">
    <text evidence="2">Belongs to the glycosyl hydrolase 9 (cellulase E) family.</text>
</comment>
<name>A0A6A4NCU7_LUPAL</name>
<proteinExistence type="inferred from homology"/>
<keyword evidence="4" id="KW-0378">Hydrolase</keyword>
<dbReference type="Gene3D" id="1.50.10.10">
    <property type="match status" value="1"/>
</dbReference>
<evidence type="ECO:0000256" key="1">
    <source>
        <dbReference type="ARBA" id="ARBA00000966"/>
    </source>
</evidence>
<keyword evidence="7" id="KW-0326">Glycosidase</keyword>
<evidence type="ECO:0000313" key="12">
    <source>
        <dbReference type="Proteomes" id="UP000447434"/>
    </source>
</evidence>
<dbReference type="AlphaFoldDB" id="A0A6A4NCU7"/>
<keyword evidence="6" id="KW-0119">Carbohydrate metabolism</keyword>
<evidence type="ECO:0000313" key="11">
    <source>
        <dbReference type="EMBL" id="KAE9586511.1"/>
    </source>
</evidence>
<dbReference type="OrthoDB" id="1422467at2759"/>